<dbReference type="PANTHER" id="PTHR45589:SF1">
    <property type="entry name" value="WD REPEAT DOMAIN 62, ISOFORM G"/>
    <property type="match status" value="1"/>
</dbReference>
<dbReference type="InterPro" id="IPR011047">
    <property type="entry name" value="Quinoprotein_ADH-like_sf"/>
</dbReference>
<keyword evidence="3" id="KW-1185">Reference proteome</keyword>
<keyword evidence="1" id="KW-0853">WD repeat</keyword>
<dbReference type="OrthoDB" id="6154712at2759"/>
<proteinExistence type="predicted"/>
<organism evidence="2 3">
    <name type="scientific">Macleaya cordata</name>
    <name type="common">Five-seeded plume-poppy</name>
    <name type="synonym">Bocconia cordata</name>
    <dbReference type="NCBI Taxonomy" id="56857"/>
    <lineage>
        <taxon>Eukaryota</taxon>
        <taxon>Viridiplantae</taxon>
        <taxon>Streptophyta</taxon>
        <taxon>Embryophyta</taxon>
        <taxon>Tracheophyta</taxon>
        <taxon>Spermatophyta</taxon>
        <taxon>Magnoliopsida</taxon>
        <taxon>Ranunculales</taxon>
        <taxon>Papaveraceae</taxon>
        <taxon>Papaveroideae</taxon>
        <taxon>Macleaya</taxon>
    </lineage>
</organism>
<dbReference type="SUPFAM" id="SSF50978">
    <property type="entry name" value="WD40 repeat-like"/>
    <property type="match status" value="1"/>
</dbReference>
<gene>
    <name evidence="2" type="ORF">BVC80_1835g52</name>
</gene>
<protein>
    <submittedName>
        <fullName evidence="2">WD40 repeat</fullName>
    </submittedName>
</protein>
<sequence>MNRKPKKSDSTSKLVLEEIIGLTSKNANGLASNVQTGDCIYIAGCVVVVYNVNLGTQTHLMVSSRMPKPLNCVAALHGSGRFVAAGESGHQPAVLVWDYSTQTVVSELKVHRFGVSCIAFSPDGKHLVSIGFPHDGYLCLWDWRSGIMVTKIKSSSSCTGISCVSFSSDARVFVTAGKKHLKFWTFRSSTRPHSNVSASLPALDGKSANLGCQKGSSFVSVASATWSAPSLVGSQRAVKLYPIYALTDAGVLCLIKSGFSITRWVDLEVEKSFAMSVSDKVIACACTNGVVKLFTNENIKYVGSLQYLKAKVHHEQTDTAGETKPHEKASDPALPDAIACQFSTSEKLVVVYGNHSLYKWDVHDVSKVSRCCVLVSHSACIWDVKNLPCENMHDPALACVARGCCGGVSFATCSTDGTIRLWDLLLQPELQKNTDAPEAGIHQQFSGNSINTEQVSALHLASAGIFERDIMESGVDSQGFRAMAVSSDGKYMAAGDCQGNLHLYNLHTSDYTCIQVNLVLCIHFPIPKIYYFNSWTPWQGAHDSEILSLTFSVPSKNCVIKEEVSENHYLLASGGRDRMIHLYDVNRGLELIESLDDHSAAVTSVKLTFDGCKILSCSADRSLVFRDVAITDTGYKISRCHHQIASHGTVYDMAIDPSMEVAVTVGQDKKINAFSISAGKLIKTFKQDGSFGEPIKVTLDPSSSYLVCSYSNKSMCIYDFTNGELVTQAVGHGEVITGVIFLPDCKHIISVGGDGCIFVWRLPAILSSRMLQTMMEHAGPLTPTSTRKPLILSGNILYDEIGYQCNADSNYISKGGNCNKDGEIVVPQELGSQHASAFKFSISRLPKWAQAKVTSEETVPLHLESILDQHVEPELVSSLMNNDGGIPAPEGPVDVQSPTHHDLGADELCLTNTSKGSFGTDASESSPLPQEFSSFALDKRWLTVHTIYHDLLDSPKGRDFKDAMVPLSAPNLLKDPAFEASRKGEGIETRQGDPVAIKHLPMKSFCGPSSQVVDDKQRPLLCEHLTSSISGSLCKNEDSLSVHSARTSCEASADQLHPETSKIPMQTIKDDGDSDRMSQDDDIFTQNFSNLSSVLKLEGRRLSVRRSYSARFVVRRDHLTGCQKLFEVPNLTLHEALNSRREAAPHTSSGHPSSQVLEECQTSDACNQDVDNPTGCLPSTYGTIQQSNLTNISMTDHPMNVEGIREEDQRHGSPVQIQEKIDECKEALLNLDTAAESTLQLFSKVENLIRKEDASGVHEPDLYDHAAKLFPSVLEKIHALVDLVQSRNRDSCSNARLEDPSFQPFFR</sequence>
<evidence type="ECO:0000313" key="3">
    <source>
        <dbReference type="Proteomes" id="UP000195402"/>
    </source>
</evidence>
<dbReference type="InParanoid" id="A0A200R4P8"/>
<evidence type="ECO:0000256" key="1">
    <source>
        <dbReference type="PROSITE-ProRule" id="PRU00221"/>
    </source>
</evidence>
<accession>A0A200R4P8</accession>
<dbReference type="FunCoup" id="A0A200R4P8">
    <property type="interactions" value="390"/>
</dbReference>
<dbReference type="InterPro" id="IPR052779">
    <property type="entry name" value="WDR62"/>
</dbReference>
<name>A0A200R4P8_MACCD</name>
<dbReference type="Pfam" id="PF00400">
    <property type="entry name" value="WD40"/>
    <property type="match status" value="5"/>
</dbReference>
<dbReference type="InterPro" id="IPR001680">
    <property type="entry name" value="WD40_rpt"/>
</dbReference>
<dbReference type="Gene3D" id="2.130.10.10">
    <property type="entry name" value="YVTN repeat-like/Quinoprotein amine dehydrogenase"/>
    <property type="match status" value="4"/>
</dbReference>
<evidence type="ECO:0000313" key="2">
    <source>
        <dbReference type="EMBL" id="OVA17679.1"/>
    </source>
</evidence>
<dbReference type="PANTHER" id="PTHR45589">
    <property type="entry name" value="WD REPEAT DOMAIN 62, ISOFORM G"/>
    <property type="match status" value="1"/>
</dbReference>
<comment type="caution">
    <text evidence="2">The sequence shown here is derived from an EMBL/GenBank/DDBJ whole genome shotgun (WGS) entry which is preliminary data.</text>
</comment>
<dbReference type="SMART" id="SM00320">
    <property type="entry name" value="WD40"/>
    <property type="match status" value="10"/>
</dbReference>
<dbReference type="EMBL" id="MVGT01000437">
    <property type="protein sequence ID" value="OVA17679.1"/>
    <property type="molecule type" value="Genomic_DNA"/>
</dbReference>
<reference evidence="2 3" key="1">
    <citation type="journal article" date="2017" name="Mol. Plant">
        <title>The Genome of Medicinal Plant Macleaya cordata Provides New Insights into Benzylisoquinoline Alkaloids Metabolism.</title>
        <authorList>
            <person name="Liu X."/>
            <person name="Liu Y."/>
            <person name="Huang P."/>
            <person name="Ma Y."/>
            <person name="Qing Z."/>
            <person name="Tang Q."/>
            <person name="Cao H."/>
            <person name="Cheng P."/>
            <person name="Zheng Y."/>
            <person name="Yuan Z."/>
            <person name="Zhou Y."/>
            <person name="Liu J."/>
            <person name="Tang Z."/>
            <person name="Zhuo Y."/>
            <person name="Zhang Y."/>
            <person name="Yu L."/>
            <person name="Huang J."/>
            <person name="Yang P."/>
            <person name="Peng Q."/>
            <person name="Zhang J."/>
            <person name="Jiang W."/>
            <person name="Zhang Z."/>
            <person name="Lin K."/>
            <person name="Ro D.K."/>
            <person name="Chen X."/>
            <person name="Xiong X."/>
            <person name="Shang Y."/>
            <person name="Huang S."/>
            <person name="Zeng J."/>
        </authorList>
    </citation>
    <scope>NUCLEOTIDE SEQUENCE [LARGE SCALE GENOMIC DNA]</scope>
    <source>
        <strain evidence="3">cv. BLH2017</strain>
        <tissue evidence="2">Root</tissue>
    </source>
</reference>
<dbReference type="PROSITE" id="PS50082">
    <property type="entry name" value="WD_REPEATS_2"/>
    <property type="match status" value="2"/>
</dbReference>
<dbReference type="SUPFAM" id="SSF50998">
    <property type="entry name" value="Quinoprotein alcohol dehydrogenase-like"/>
    <property type="match status" value="1"/>
</dbReference>
<dbReference type="Proteomes" id="UP000195402">
    <property type="component" value="Unassembled WGS sequence"/>
</dbReference>
<dbReference type="InterPro" id="IPR036322">
    <property type="entry name" value="WD40_repeat_dom_sf"/>
</dbReference>
<feature type="repeat" description="WD" evidence="1">
    <location>
        <begin position="410"/>
        <end position="424"/>
    </location>
</feature>
<dbReference type="InterPro" id="IPR015943">
    <property type="entry name" value="WD40/YVTN_repeat-like_dom_sf"/>
</dbReference>
<feature type="repeat" description="WD" evidence="1">
    <location>
        <begin position="729"/>
        <end position="762"/>
    </location>
</feature>